<keyword evidence="3" id="KW-1003">Cell membrane</keyword>
<evidence type="ECO:0000256" key="2">
    <source>
        <dbReference type="ARBA" id="ARBA00008488"/>
    </source>
</evidence>
<feature type="transmembrane region" description="Helical" evidence="7">
    <location>
        <begin position="60"/>
        <end position="82"/>
    </location>
</feature>
<organism evidence="8 9">
    <name type="scientific">Vreelandella janggokensis</name>
    <dbReference type="NCBI Taxonomy" id="370767"/>
    <lineage>
        <taxon>Bacteria</taxon>
        <taxon>Pseudomonadati</taxon>
        <taxon>Pseudomonadota</taxon>
        <taxon>Gammaproteobacteria</taxon>
        <taxon>Oceanospirillales</taxon>
        <taxon>Halomonadaceae</taxon>
        <taxon>Vreelandella</taxon>
    </lineage>
</organism>
<dbReference type="EMBL" id="JAKNQU010000003">
    <property type="protein sequence ID" value="MCZ0927397.1"/>
    <property type="molecule type" value="Genomic_DNA"/>
</dbReference>
<protein>
    <submittedName>
        <fullName evidence="8">Hemolysin III family protein</fullName>
    </submittedName>
</protein>
<dbReference type="Pfam" id="PF03006">
    <property type="entry name" value="HlyIII"/>
    <property type="match status" value="1"/>
</dbReference>
<gene>
    <name evidence="8" type="ORF">L0635_09915</name>
</gene>
<evidence type="ECO:0000256" key="6">
    <source>
        <dbReference type="ARBA" id="ARBA00023136"/>
    </source>
</evidence>
<feature type="transmembrane region" description="Helical" evidence="7">
    <location>
        <begin position="94"/>
        <end position="114"/>
    </location>
</feature>
<dbReference type="NCBIfam" id="TIGR01065">
    <property type="entry name" value="hlyIII"/>
    <property type="match status" value="1"/>
</dbReference>
<feature type="transmembrane region" description="Helical" evidence="7">
    <location>
        <begin position="120"/>
        <end position="142"/>
    </location>
</feature>
<keyword evidence="5 7" id="KW-1133">Transmembrane helix</keyword>
<comment type="subcellular location">
    <subcellularLocation>
        <location evidence="1">Cell membrane</location>
        <topology evidence="1">Multi-pass membrane protein</topology>
    </subcellularLocation>
</comment>
<evidence type="ECO:0000256" key="1">
    <source>
        <dbReference type="ARBA" id="ARBA00004651"/>
    </source>
</evidence>
<keyword evidence="4 7" id="KW-0812">Transmembrane</keyword>
<dbReference type="RefSeq" id="WP_085919443.1">
    <property type="nucleotide sequence ID" value="NZ_JAKNQT010000002.1"/>
</dbReference>
<dbReference type="Proteomes" id="UP001321125">
    <property type="component" value="Unassembled WGS sequence"/>
</dbReference>
<proteinExistence type="inferred from homology"/>
<dbReference type="PANTHER" id="PTHR20855">
    <property type="entry name" value="ADIPOR/PROGESTIN RECEPTOR-RELATED"/>
    <property type="match status" value="1"/>
</dbReference>
<feature type="transmembrane region" description="Helical" evidence="7">
    <location>
        <begin position="33"/>
        <end position="54"/>
    </location>
</feature>
<evidence type="ECO:0000256" key="3">
    <source>
        <dbReference type="ARBA" id="ARBA00022475"/>
    </source>
</evidence>
<dbReference type="InterPro" id="IPR004254">
    <property type="entry name" value="AdipoR/HlyIII-related"/>
</dbReference>
<evidence type="ECO:0000256" key="4">
    <source>
        <dbReference type="ARBA" id="ARBA00022692"/>
    </source>
</evidence>
<feature type="transmembrane region" description="Helical" evidence="7">
    <location>
        <begin position="208"/>
        <end position="229"/>
    </location>
</feature>
<comment type="caution">
    <text evidence="8">The sequence shown here is derived from an EMBL/GenBank/DDBJ whole genome shotgun (WGS) entry which is preliminary data.</text>
</comment>
<keyword evidence="6 7" id="KW-0472">Membrane</keyword>
<comment type="similarity">
    <text evidence="2">Belongs to the UPF0073 (Hly-III) family.</text>
</comment>
<keyword evidence="9" id="KW-1185">Reference proteome</keyword>
<dbReference type="PANTHER" id="PTHR20855:SF3">
    <property type="entry name" value="LD03007P"/>
    <property type="match status" value="1"/>
</dbReference>
<evidence type="ECO:0000256" key="7">
    <source>
        <dbReference type="SAM" id="Phobius"/>
    </source>
</evidence>
<name>A0ABT4IWQ3_9GAMM</name>
<feature type="transmembrane region" description="Helical" evidence="7">
    <location>
        <begin position="147"/>
        <end position="165"/>
    </location>
</feature>
<dbReference type="InterPro" id="IPR005744">
    <property type="entry name" value="Hy-lIII"/>
</dbReference>
<reference evidence="8 9" key="1">
    <citation type="submission" date="2022-02" db="EMBL/GenBank/DDBJ databases">
        <title>Study of halophilic communities from a Mexican lake.</title>
        <authorList>
            <person name="Hernandez-Soto L.M."/>
            <person name="Martinez-Abarca F."/>
            <person name="Ramirez-Saad H.C."/>
            <person name="Aguirre-Garrido J.F."/>
        </authorList>
    </citation>
    <scope>NUCLEOTIDE SEQUENCE [LARGE SCALE GENOMIC DNA]</scope>
    <source>
        <strain evidence="8 9">Hjan13</strain>
    </source>
</reference>
<evidence type="ECO:0000313" key="8">
    <source>
        <dbReference type="EMBL" id="MCZ0927397.1"/>
    </source>
</evidence>
<feature type="transmembrane region" description="Helical" evidence="7">
    <location>
        <begin position="177"/>
        <end position="196"/>
    </location>
</feature>
<accession>A0ABT4IWQ3</accession>
<sequence>MATFGNEQHEKPLAGQDKFSVIEERLNSISHGLGAVLSLVGMVVLLVLASLAAHVDPWKIVSLSLYGTTLILLYTASTLYHGIPHRRWKQRFQLLDHCAIYLLIAGTYTPFLLVNMRGPTGWGLFTAVWSLALVGIVCKLLWPNRLAVLRVVIYLLMGWMIVLASEEMAANLSSTGIVLLASGGVVYTLGVIFYAVNTIPFNHAIWHLFVIAGSACHYAAIFSTVLPHATNA</sequence>
<evidence type="ECO:0000256" key="5">
    <source>
        <dbReference type="ARBA" id="ARBA00022989"/>
    </source>
</evidence>
<evidence type="ECO:0000313" key="9">
    <source>
        <dbReference type="Proteomes" id="UP001321125"/>
    </source>
</evidence>